<gene>
    <name evidence="3" type="ORF">BOVATA_008350</name>
</gene>
<dbReference type="GeneID" id="39873112"/>
<dbReference type="OrthoDB" id="433501at2759"/>
<evidence type="ECO:0000313" key="4">
    <source>
        <dbReference type="Proteomes" id="UP000236319"/>
    </source>
</evidence>
<evidence type="ECO:0000313" key="3">
    <source>
        <dbReference type="EMBL" id="GBE59342.1"/>
    </source>
</evidence>
<accession>A0A2H6K8K9</accession>
<keyword evidence="2" id="KW-0472">Membrane</keyword>
<feature type="transmembrane region" description="Helical" evidence="2">
    <location>
        <begin position="1692"/>
        <end position="1715"/>
    </location>
</feature>
<feature type="coiled-coil region" evidence="1">
    <location>
        <begin position="760"/>
        <end position="812"/>
    </location>
</feature>
<proteinExistence type="predicted"/>
<dbReference type="RefSeq" id="XP_028865585.1">
    <property type="nucleotide sequence ID" value="XM_029009752.1"/>
</dbReference>
<sequence length="1754" mass="197559">MVRQPKKLTDCPENLRESIDWLIQVRHGNGGLEELSKALKLLIEQAIERAKESLEKRRNELECPFQHKGYKSYCEYVDKTIEQLESEKSSQSKDDTERNRLENQIARFQGKKESCKSSHKIDPKRTAEIEKEISQDYEVVNKLQGFLEELNKVSKSTDNNILTQLCSGLETFLGFSPASKGYSGEGIVYSDLDRLCDGVMSFLHGVLNEVHTNKNLEPYKKALNETVTLLETHRNDGKTGLRDVIDRVKQGIGDWLGDVKLKSDNVKNPIGELLSDSKINNIPKLIEDIRDMGKKNYDEVYVSENTGELHDWVQSVSRLMAKTQDSLDALSHIDNNLKTNLEPHVNLVHNAVETFMRNDVGDFHNLIELFEQVENQFNGLNKVVAGGLDEQSGLRYQFKEGIDGIQKTIRDERVGELFQSIKKAKGTLMEAKVVADAYIGNFTAYRKAHITDKFDALMQKADVLKANAQGASLHDQKCQLEKELESVTNAVEEIEAAYTKRLLKVKADVIKDVNEALNETHHGLDALDGHIKTGLLDIRNKIKSRLVSFGKSVQRKILDAAADAKRYNSDNNALAVISLGNQLSTAGLNELGEWLKAIPGSKKEFAEPLQDMLYHLDQAKSTDKNPGHFADLLSTLHNALSSAIDAELENVIKQRKSEIEFGDNTIMKEYYSETKNGDVPGTLRGFILKIKNKVKNDGFDEDESGAAKFYPVKMNGYTHEDAKVATDNQGSRTKYDKALAKVKSTIDKLEDLPKAINTAKEEAEKLAAVYEDRIKKLVKTIGDTIAIVTSAEEQLTALLDKLRGALNAFEKTFLAAIQGFDDYYKTQSSAAKMQIKNEAFQKFALTKSRQLEGLKDLVSKEFDNVKRAIMRDRLTGIKGLMKWMYGKDGKHITSISTAGSSTTEHGDKVADISLKFKNYSTQIFDYLTKYPPQNFASQPSVIGDYSKNVSELQSKVEALLSHLSEQKHFTHQVPGMLQKLKTSVQALHSTAFANLAYPVLDAFPKSLERFVEQLERGYVNRYEGGEEILLYNYLSNKITPEGEKCAKIFLTLLETVNYDLRDLLSGHDSHEALQIYLKGENRLGRWFKGRGFKVSDDDKTQNGELDRKKTGGNIREFLVKDDGKHVYRKDTGKTDTGPLRRLVGPLRDYYRVCHYEIPPKPRAPSSVKDMLQWLLGLYFNPIYNQLGEYFKELFEKPKHHEDKKYSEIDESQLSLVATTTIRPKELKDILRDVCLHSENTLIAILGRGHENGRYAVDFYTNADKLDYPSSPSVCFDLLVDILFRVYHQLHFVFSQCQNGTSRGGWSDCYYGRGVGGSDWNCNTMQCPNQSGDQKHKQKCDQNCNQNAKCGLKSPLQSFLEDGLPGFLPHSFKSPGCKLECTLANHRGIPCLTPMGFSDISATASQTNKGEHLWKVLYKFCGPDSYLRKLCCQLNCLLRRPPQTLGDMLAFYHSYLSTWSGGSKDHKSVAFNQAVSDANFGDDATKLEVVSIQGSKSHTAKHSQGDLFSIILCDPKTNSGLPCGSYLQSISEYIRLIYSKEHASNYLSWVVYITETFYDLLKKLYDDCCEKCNKPSPKCNGSRCANHCQVKSYYDSQTTDGEKAKSSSASGQVKHSKLCNSILNCKNTHSIIYTAGFTFGSPDKLSGETDRATKRTCDDFCKTLGFVVKDGSVLYDLVHKHIPGFLWDIRFKFFYTLLALWSLSLLYLLHITVVRLDVLRIRSHLRSPSSHRIAAQSLLAAARVGKLSKISYLQA</sequence>
<evidence type="ECO:0000256" key="2">
    <source>
        <dbReference type="SAM" id="Phobius"/>
    </source>
</evidence>
<keyword evidence="2" id="KW-0812">Transmembrane</keyword>
<dbReference type="Proteomes" id="UP000236319">
    <property type="component" value="Unassembled WGS sequence"/>
</dbReference>
<protein>
    <submittedName>
        <fullName evidence="3">Uncharacterized protein</fullName>
    </submittedName>
</protein>
<comment type="caution">
    <text evidence="3">The sequence shown here is derived from an EMBL/GenBank/DDBJ whole genome shotgun (WGS) entry which is preliminary data.</text>
</comment>
<reference evidence="3 4" key="1">
    <citation type="journal article" date="2017" name="BMC Genomics">
        <title>Whole-genome assembly of Babesia ovata and comparative genomics between closely related pathogens.</title>
        <authorList>
            <person name="Yamagishi J."/>
            <person name="Asada M."/>
            <person name="Hakimi H."/>
            <person name="Tanaka T.Q."/>
            <person name="Sugimoto C."/>
            <person name="Kawazu S."/>
        </authorList>
    </citation>
    <scope>NUCLEOTIDE SEQUENCE [LARGE SCALE GENOMIC DNA]</scope>
    <source>
        <strain evidence="3 4">Miyake</strain>
    </source>
</reference>
<dbReference type="VEuPathDB" id="PiroplasmaDB:BOVATA_008350"/>
<keyword evidence="4" id="KW-1185">Reference proteome</keyword>
<name>A0A2H6K8K9_9APIC</name>
<organism evidence="3 4">
    <name type="scientific">Babesia ovata</name>
    <dbReference type="NCBI Taxonomy" id="189622"/>
    <lineage>
        <taxon>Eukaryota</taxon>
        <taxon>Sar</taxon>
        <taxon>Alveolata</taxon>
        <taxon>Apicomplexa</taxon>
        <taxon>Aconoidasida</taxon>
        <taxon>Piroplasmida</taxon>
        <taxon>Babesiidae</taxon>
        <taxon>Babesia</taxon>
    </lineage>
</organism>
<dbReference type="EMBL" id="BDSA01000001">
    <property type="protein sequence ID" value="GBE59342.1"/>
    <property type="molecule type" value="Genomic_DNA"/>
</dbReference>
<evidence type="ECO:0000256" key="1">
    <source>
        <dbReference type="SAM" id="Coils"/>
    </source>
</evidence>
<keyword evidence="1" id="KW-0175">Coiled coil</keyword>
<keyword evidence="2" id="KW-1133">Transmembrane helix</keyword>